<sequence>MNYTEWFELQHQLNERIVTEHGLKNEELYEKRLLALAVELGELANETRCFKYWSLKSPSSRDVIIEEYVDGLHFVLSVGLDLGYTNVKPLKKASETDVTGQFLLLYGLIDKLRTQTEEVVYTSLFSEFLRLGELLGFTLEEIHDAYVKKNTVNHVRQDEGY</sequence>
<dbReference type="RefSeq" id="WP_007203170.1">
    <property type="nucleotide sequence ID" value="NZ_AKKV01000034.1"/>
</dbReference>
<evidence type="ECO:0000313" key="2">
    <source>
        <dbReference type="Proteomes" id="UP000004080"/>
    </source>
</evidence>
<accession>I8AG85</accession>
<dbReference type="PATRIC" id="fig|1196324.3.peg.3172"/>
<dbReference type="SUPFAM" id="SSF101386">
    <property type="entry name" value="all-alpha NTP pyrophosphatases"/>
    <property type="match status" value="1"/>
</dbReference>
<dbReference type="Gene3D" id="1.10.4010.10">
    <property type="entry name" value="Type II deoxyuridine triphosphatase"/>
    <property type="match status" value="1"/>
</dbReference>
<evidence type="ECO:0000313" key="1">
    <source>
        <dbReference type="EMBL" id="EIT84419.1"/>
    </source>
</evidence>
<dbReference type="Proteomes" id="UP000004080">
    <property type="component" value="Unassembled WGS sequence"/>
</dbReference>
<dbReference type="eggNOG" id="COG4508">
    <property type="taxonomic scope" value="Bacteria"/>
</dbReference>
<dbReference type="AlphaFoldDB" id="I8AG85"/>
<organism evidence="1 2">
    <name type="scientific">Fictibacillus macauensis ZFHKF-1</name>
    <dbReference type="NCBI Taxonomy" id="1196324"/>
    <lineage>
        <taxon>Bacteria</taxon>
        <taxon>Bacillati</taxon>
        <taxon>Bacillota</taxon>
        <taxon>Bacilli</taxon>
        <taxon>Bacillales</taxon>
        <taxon>Fictibacillaceae</taxon>
        <taxon>Fictibacillus</taxon>
    </lineage>
</organism>
<dbReference type="InterPro" id="IPR014871">
    <property type="entry name" value="dUTPase/dCTP_pyrophosphatase"/>
</dbReference>
<reference evidence="1 2" key="1">
    <citation type="journal article" date="2012" name="J. Bacteriol.">
        <title>Genome of Bacillus macauensis ZFHKF-1, a Long-Chain-Forming Bacterium.</title>
        <authorList>
            <person name="Cai L."/>
            <person name="Zhang T."/>
        </authorList>
    </citation>
    <scope>NUCLEOTIDE SEQUENCE [LARGE SCALE GENOMIC DNA]</scope>
    <source>
        <strain evidence="1 2">ZFHKF-1</strain>
    </source>
</reference>
<dbReference type="CDD" id="cd11527">
    <property type="entry name" value="NTP-PPase_dUTPase"/>
    <property type="match status" value="1"/>
</dbReference>
<proteinExistence type="predicted"/>
<dbReference type="EMBL" id="AKKV01000034">
    <property type="protein sequence ID" value="EIT84419.1"/>
    <property type="molecule type" value="Genomic_DNA"/>
</dbReference>
<keyword evidence="2" id="KW-1185">Reference proteome</keyword>
<dbReference type="Pfam" id="PF08761">
    <property type="entry name" value="dUTPase_2"/>
    <property type="match status" value="1"/>
</dbReference>
<dbReference type="PIRSF" id="PIRSF030140">
    <property type="entry name" value="UCP030140"/>
    <property type="match status" value="1"/>
</dbReference>
<dbReference type="STRING" id="1196324.A374_15484"/>
<evidence type="ECO:0008006" key="3">
    <source>
        <dbReference type="Google" id="ProtNLM"/>
    </source>
</evidence>
<name>I8AG85_9BACL</name>
<dbReference type="OrthoDB" id="5506143at2"/>
<comment type="caution">
    <text evidence="1">The sequence shown here is derived from an EMBL/GenBank/DDBJ whole genome shotgun (WGS) entry which is preliminary data.</text>
</comment>
<protein>
    <recommendedName>
        <fullName evidence="3">dUTPase</fullName>
    </recommendedName>
</protein>
<gene>
    <name evidence="1" type="ORF">A374_15484</name>
</gene>
<dbReference type="InterPro" id="IPR016947">
    <property type="entry name" value="UCP030140"/>
</dbReference>